<proteinExistence type="predicted"/>
<evidence type="ECO:0000259" key="2">
    <source>
        <dbReference type="SMART" id="SM01043"/>
    </source>
</evidence>
<keyword evidence="4" id="KW-1185">Reference proteome</keyword>
<protein>
    <recommendedName>
        <fullName evidence="2">Bacterial transcriptional activator domain-containing protein</fullName>
    </recommendedName>
</protein>
<dbReference type="STRING" id="1214101.BN159_7942"/>
<name>K4R7U5_STRDJ</name>
<reference evidence="3 4" key="1">
    <citation type="journal article" date="2012" name="J. Bacteriol.">
        <title>Genome sequence of the bacterium Streptomyces davawensis JCM 4913 and heterologous production of the unique antibiotic roseoflavin.</title>
        <authorList>
            <person name="Jankowitsch F."/>
            <person name="Schwarz J."/>
            <person name="Ruckert C."/>
            <person name="Gust B."/>
            <person name="Szczepanowski R."/>
            <person name="Blom J."/>
            <person name="Pelzer S."/>
            <person name="Kalinowski J."/>
            <person name="Mack M."/>
        </authorList>
    </citation>
    <scope>NUCLEOTIDE SEQUENCE [LARGE SCALE GENOMIC DNA]</scope>
    <source>
        <strain evidence="4">DSM 101723 / JCM 4913 / KCC S-0913 / 768</strain>
    </source>
</reference>
<dbReference type="InterPro" id="IPR036388">
    <property type="entry name" value="WH-like_DNA-bd_sf"/>
</dbReference>
<dbReference type="PANTHER" id="PTHR35807">
    <property type="entry name" value="TRANSCRIPTIONAL REGULATOR REDD-RELATED"/>
    <property type="match status" value="1"/>
</dbReference>
<dbReference type="eggNOG" id="COG3629">
    <property type="taxonomic scope" value="Bacteria"/>
</dbReference>
<dbReference type="Proteomes" id="UP000008043">
    <property type="component" value="Chromosome"/>
</dbReference>
<organism evidence="3 4">
    <name type="scientific">Streptomyces davaonensis (strain DSM 101723 / JCM 4913 / KCC S-0913 / 768)</name>
    <dbReference type="NCBI Taxonomy" id="1214101"/>
    <lineage>
        <taxon>Bacteria</taxon>
        <taxon>Bacillati</taxon>
        <taxon>Actinomycetota</taxon>
        <taxon>Actinomycetes</taxon>
        <taxon>Kitasatosporales</taxon>
        <taxon>Streptomycetaceae</taxon>
        <taxon>Streptomyces</taxon>
    </lineage>
</organism>
<evidence type="ECO:0000256" key="1">
    <source>
        <dbReference type="ARBA" id="ARBA00023012"/>
    </source>
</evidence>
<dbReference type="InterPro" id="IPR005158">
    <property type="entry name" value="BTAD"/>
</dbReference>
<dbReference type="PATRIC" id="fig|1214101.3.peg.8038"/>
<dbReference type="SUPFAM" id="SSF48452">
    <property type="entry name" value="TPR-like"/>
    <property type="match status" value="1"/>
</dbReference>
<evidence type="ECO:0000313" key="3">
    <source>
        <dbReference type="EMBL" id="CCK32321.1"/>
    </source>
</evidence>
<dbReference type="Gene3D" id="1.10.10.10">
    <property type="entry name" value="Winged helix-like DNA-binding domain superfamily/Winged helix DNA-binding domain"/>
    <property type="match status" value="1"/>
</dbReference>
<dbReference type="Pfam" id="PF03704">
    <property type="entry name" value="BTAD"/>
    <property type="match status" value="1"/>
</dbReference>
<gene>
    <name evidence="3" type="ORF">BN159_7942</name>
</gene>
<keyword evidence="1" id="KW-0902">Two-component regulatory system</keyword>
<evidence type="ECO:0000313" key="4">
    <source>
        <dbReference type="Proteomes" id="UP000008043"/>
    </source>
</evidence>
<dbReference type="HOGENOM" id="CLU_004665_3_0_11"/>
<dbReference type="SMART" id="SM01043">
    <property type="entry name" value="BTAD"/>
    <property type="match status" value="1"/>
</dbReference>
<dbReference type="KEGG" id="sdv:BN159_7942"/>
<feature type="domain" description="Bacterial transcriptional activator" evidence="2">
    <location>
        <begin position="150"/>
        <end position="290"/>
    </location>
</feature>
<dbReference type="InterPro" id="IPR011990">
    <property type="entry name" value="TPR-like_helical_dom_sf"/>
</dbReference>
<dbReference type="EMBL" id="HE971709">
    <property type="protein sequence ID" value="CCK32321.1"/>
    <property type="molecule type" value="Genomic_DNA"/>
</dbReference>
<dbReference type="InterPro" id="IPR051677">
    <property type="entry name" value="AfsR-DnrI-RedD_regulator"/>
</dbReference>
<dbReference type="GO" id="GO:0000160">
    <property type="term" value="P:phosphorelay signal transduction system"/>
    <property type="evidence" value="ECO:0007669"/>
    <property type="project" value="UniProtKB-KW"/>
</dbReference>
<accession>K4R7U5</accession>
<dbReference type="AlphaFoldDB" id="K4R7U5"/>
<dbReference type="Gene3D" id="1.25.40.10">
    <property type="entry name" value="Tetratricopeptide repeat domain"/>
    <property type="match status" value="1"/>
</dbReference>
<sequence>MDAFVERSVCVFGVSRNYFQRVGKEIPDAAIGACVPGPTGVQRLQPKNASRTVLAVMNAVRLEILGPFELIRGGRSVAVPVGAQRLLALLAVRSEGIHRRAAAEQLWPECPPIRAAANLRSALCQSRKLGPRTVVVCDGHRLALSPCVAVDHGEVCAAARQLLEEGVRAAPSDLDRLVEDLGRPLLLGWDDEWLILERERWDQMRLYALEGLAQHFLALDRYLAAHQAALAATVVDPYRETAHRIAIEVHAAEGNVACAVKHYLEYRRLLQQELRVSPSQRMTELIRELTTA</sequence>